<dbReference type="GO" id="GO:0015421">
    <property type="term" value="F:ABC-type oligopeptide transporter activity"/>
    <property type="evidence" value="ECO:0007669"/>
    <property type="project" value="TreeGrafter"/>
</dbReference>
<dbReference type="InterPro" id="IPR011527">
    <property type="entry name" value="ABC1_TM_dom"/>
</dbReference>
<evidence type="ECO:0000256" key="7">
    <source>
        <dbReference type="ARBA" id="ARBA00022840"/>
    </source>
</evidence>
<evidence type="ECO:0000256" key="6">
    <source>
        <dbReference type="ARBA" id="ARBA00022741"/>
    </source>
</evidence>
<dbReference type="EMBL" id="JACHJP010000003">
    <property type="protein sequence ID" value="MBB4916496.1"/>
    <property type="molecule type" value="Genomic_DNA"/>
</dbReference>
<evidence type="ECO:0000256" key="9">
    <source>
        <dbReference type="ARBA" id="ARBA00023136"/>
    </source>
</evidence>
<comment type="subcellular location">
    <subcellularLocation>
        <location evidence="1">Cell membrane</location>
        <topology evidence="1">Multi-pass membrane protein</topology>
    </subcellularLocation>
</comment>
<dbReference type="Proteomes" id="UP000552644">
    <property type="component" value="Unassembled WGS sequence"/>
</dbReference>
<dbReference type="CDD" id="cd07346">
    <property type="entry name" value="ABC_6TM_exporters"/>
    <property type="match status" value="1"/>
</dbReference>
<evidence type="ECO:0000313" key="14">
    <source>
        <dbReference type="Proteomes" id="UP000552644"/>
    </source>
</evidence>
<dbReference type="GO" id="GO:0005524">
    <property type="term" value="F:ATP binding"/>
    <property type="evidence" value="ECO:0007669"/>
    <property type="project" value="UniProtKB-KW"/>
</dbReference>
<keyword evidence="4" id="KW-0997">Cell inner membrane</keyword>
<dbReference type="Pfam" id="PF00664">
    <property type="entry name" value="ABC_membrane"/>
    <property type="match status" value="1"/>
</dbReference>
<dbReference type="GO" id="GO:0016887">
    <property type="term" value="F:ATP hydrolysis activity"/>
    <property type="evidence" value="ECO:0007669"/>
    <property type="project" value="InterPro"/>
</dbReference>
<dbReference type="SUPFAM" id="SSF90123">
    <property type="entry name" value="ABC transporter transmembrane region"/>
    <property type="match status" value="1"/>
</dbReference>
<dbReference type="InterPro" id="IPR003439">
    <property type="entry name" value="ABC_transporter-like_ATP-bd"/>
</dbReference>
<organism evidence="13 14">
    <name type="scientific">Streptosporangium saharense</name>
    <dbReference type="NCBI Taxonomy" id="1706840"/>
    <lineage>
        <taxon>Bacteria</taxon>
        <taxon>Bacillati</taxon>
        <taxon>Actinomycetota</taxon>
        <taxon>Actinomycetes</taxon>
        <taxon>Streptosporangiales</taxon>
        <taxon>Streptosporangiaceae</taxon>
        <taxon>Streptosporangium</taxon>
    </lineage>
</organism>
<keyword evidence="14" id="KW-1185">Reference proteome</keyword>
<dbReference type="SUPFAM" id="SSF52540">
    <property type="entry name" value="P-loop containing nucleoside triphosphate hydrolases"/>
    <property type="match status" value="1"/>
</dbReference>
<keyword evidence="6" id="KW-0547">Nucleotide-binding</keyword>
<proteinExistence type="predicted"/>
<comment type="caution">
    <text evidence="13">The sequence shown here is derived from an EMBL/GenBank/DDBJ whole genome shotgun (WGS) entry which is preliminary data.</text>
</comment>
<evidence type="ECO:0000256" key="1">
    <source>
        <dbReference type="ARBA" id="ARBA00004651"/>
    </source>
</evidence>
<dbReference type="InterPro" id="IPR036640">
    <property type="entry name" value="ABC1_TM_sf"/>
</dbReference>
<evidence type="ECO:0000256" key="3">
    <source>
        <dbReference type="ARBA" id="ARBA00022475"/>
    </source>
</evidence>
<evidence type="ECO:0000256" key="10">
    <source>
        <dbReference type="SAM" id="Phobius"/>
    </source>
</evidence>
<evidence type="ECO:0000313" key="13">
    <source>
        <dbReference type="EMBL" id="MBB4916496.1"/>
    </source>
</evidence>
<feature type="transmembrane region" description="Helical" evidence="10">
    <location>
        <begin position="66"/>
        <end position="84"/>
    </location>
</feature>
<sequence length="584" mass="60791">MSQERLPVASTGETVRQAVRLLARHRLLLAGTVVVLLTGTAAGLLVPALLGAMVDAVVRADPLPALLWPAGGLLAATAAGVALGRWGAVLLARLTQGALSELRERVFATALAQPAATVERAGSGDLVSRVSGDAEAVNVAIGRVLPSCLSASFTIALTVVGMGLLDGWFVLAALIATPVQYGALRWFLSRSGPVYREGRAAEAERGQRLIETLGGATTVTSLRQGDRHLSEIARTSEHAIGYDLRAVRLRTIFFGRLNIAEFAGLAAVLVTGYWLVTTGRASLGEATAAALYFHNLFAPVGALLSNVDELQGAAAGLARLFGVTALPLRREDHPKIPERYGPAVEVEGVSHSYVPGRPVLRGVSLSLERGRRMAVVGASGAGKSTLAKLVAGVHPPQEGRVAVDGLAPAALSPAERRDRVVLLSQEVHVFSGTVADDLRLFAPDASEEEILRVLGLLGADWVGDLPDGIHTEVGAGGHRLSAARAQHLALARLVLADPPVAVLDEATAEAGTVAADLLDRASEAALAGRTSVVVAHRLSQAATADVVVVMEDGAVVERGTHEDLLAAGGRYATLWRAWSRATPA</sequence>
<feature type="domain" description="ABC transmembrane type-1" evidence="12">
    <location>
        <begin position="30"/>
        <end position="312"/>
    </location>
</feature>
<name>A0A7W7QNW9_9ACTN</name>
<keyword evidence="8 10" id="KW-1133">Transmembrane helix</keyword>
<dbReference type="FunFam" id="3.40.50.300:FF:001001">
    <property type="entry name" value="Multidrug ABC transporter ATP-binding protein"/>
    <property type="match status" value="1"/>
</dbReference>
<dbReference type="PROSITE" id="PS50929">
    <property type="entry name" value="ABC_TM1F"/>
    <property type="match status" value="1"/>
</dbReference>
<dbReference type="InterPro" id="IPR003593">
    <property type="entry name" value="AAA+_ATPase"/>
</dbReference>
<dbReference type="PROSITE" id="PS50893">
    <property type="entry name" value="ABC_TRANSPORTER_2"/>
    <property type="match status" value="1"/>
</dbReference>
<keyword evidence="7 13" id="KW-0067">ATP-binding</keyword>
<keyword evidence="5 10" id="KW-0812">Transmembrane</keyword>
<gene>
    <name evidence="13" type="ORF">FHS44_003584</name>
</gene>
<dbReference type="SMART" id="SM00382">
    <property type="entry name" value="AAA"/>
    <property type="match status" value="1"/>
</dbReference>
<dbReference type="InterPro" id="IPR039421">
    <property type="entry name" value="Type_1_exporter"/>
</dbReference>
<evidence type="ECO:0000256" key="8">
    <source>
        <dbReference type="ARBA" id="ARBA00022989"/>
    </source>
</evidence>
<keyword evidence="9 10" id="KW-0472">Membrane</keyword>
<evidence type="ECO:0000259" key="11">
    <source>
        <dbReference type="PROSITE" id="PS50893"/>
    </source>
</evidence>
<reference evidence="13 14" key="1">
    <citation type="submission" date="2020-08" db="EMBL/GenBank/DDBJ databases">
        <title>Genomic Encyclopedia of Type Strains, Phase III (KMG-III): the genomes of soil and plant-associated and newly described type strains.</title>
        <authorList>
            <person name="Whitman W."/>
        </authorList>
    </citation>
    <scope>NUCLEOTIDE SEQUENCE [LARGE SCALE GENOMIC DNA]</scope>
    <source>
        <strain evidence="13 14">CECT 8840</strain>
    </source>
</reference>
<evidence type="ECO:0000256" key="2">
    <source>
        <dbReference type="ARBA" id="ARBA00022448"/>
    </source>
</evidence>
<dbReference type="Gene3D" id="3.40.50.300">
    <property type="entry name" value="P-loop containing nucleotide triphosphate hydrolases"/>
    <property type="match status" value="1"/>
</dbReference>
<dbReference type="PANTHER" id="PTHR43394">
    <property type="entry name" value="ATP-DEPENDENT PERMEASE MDL1, MITOCHONDRIAL"/>
    <property type="match status" value="1"/>
</dbReference>
<evidence type="ECO:0000256" key="5">
    <source>
        <dbReference type="ARBA" id="ARBA00022692"/>
    </source>
</evidence>
<dbReference type="RefSeq" id="WP_184715916.1">
    <property type="nucleotide sequence ID" value="NZ_JACHJP010000003.1"/>
</dbReference>
<feature type="transmembrane region" description="Helical" evidence="10">
    <location>
        <begin position="144"/>
        <end position="162"/>
    </location>
</feature>
<feature type="transmembrane region" description="Helical" evidence="10">
    <location>
        <begin position="168"/>
        <end position="188"/>
    </location>
</feature>
<protein>
    <submittedName>
        <fullName evidence="13">ATP-binding cassette subfamily C protein</fullName>
    </submittedName>
</protein>
<dbReference type="GO" id="GO:0005886">
    <property type="term" value="C:plasma membrane"/>
    <property type="evidence" value="ECO:0007669"/>
    <property type="project" value="UniProtKB-SubCell"/>
</dbReference>
<keyword evidence="3" id="KW-1003">Cell membrane</keyword>
<feature type="domain" description="ABC transporter" evidence="11">
    <location>
        <begin position="344"/>
        <end position="577"/>
    </location>
</feature>
<feature type="transmembrane region" description="Helical" evidence="10">
    <location>
        <begin position="27"/>
        <end position="54"/>
    </location>
</feature>
<feature type="transmembrane region" description="Helical" evidence="10">
    <location>
        <begin position="257"/>
        <end position="276"/>
    </location>
</feature>
<dbReference type="AlphaFoldDB" id="A0A7W7QNW9"/>
<evidence type="ECO:0000259" key="12">
    <source>
        <dbReference type="PROSITE" id="PS50929"/>
    </source>
</evidence>
<dbReference type="Pfam" id="PF00005">
    <property type="entry name" value="ABC_tran"/>
    <property type="match status" value="1"/>
</dbReference>
<evidence type="ECO:0000256" key="4">
    <source>
        <dbReference type="ARBA" id="ARBA00022519"/>
    </source>
</evidence>
<dbReference type="PANTHER" id="PTHR43394:SF1">
    <property type="entry name" value="ATP-BINDING CASSETTE SUB-FAMILY B MEMBER 10, MITOCHONDRIAL"/>
    <property type="match status" value="1"/>
</dbReference>
<keyword evidence="2" id="KW-0813">Transport</keyword>
<dbReference type="Gene3D" id="1.20.1560.10">
    <property type="entry name" value="ABC transporter type 1, transmembrane domain"/>
    <property type="match status" value="1"/>
</dbReference>
<dbReference type="InterPro" id="IPR027417">
    <property type="entry name" value="P-loop_NTPase"/>
</dbReference>
<accession>A0A7W7QNW9</accession>